<feature type="transmembrane region" description="Helical" evidence="11">
    <location>
        <begin position="112"/>
        <end position="136"/>
    </location>
</feature>
<dbReference type="Pfam" id="PF03189">
    <property type="entry name" value="Otopetrin"/>
    <property type="match status" value="1"/>
</dbReference>
<accession>A0A0T6BAR0</accession>
<organism evidence="12 13">
    <name type="scientific">Oryctes borbonicus</name>
    <dbReference type="NCBI Taxonomy" id="1629725"/>
    <lineage>
        <taxon>Eukaryota</taxon>
        <taxon>Metazoa</taxon>
        <taxon>Ecdysozoa</taxon>
        <taxon>Arthropoda</taxon>
        <taxon>Hexapoda</taxon>
        <taxon>Insecta</taxon>
        <taxon>Pterygota</taxon>
        <taxon>Neoptera</taxon>
        <taxon>Endopterygota</taxon>
        <taxon>Coleoptera</taxon>
        <taxon>Polyphaga</taxon>
        <taxon>Scarabaeiformia</taxon>
        <taxon>Scarabaeidae</taxon>
        <taxon>Dynastinae</taxon>
        <taxon>Oryctes</taxon>
    </lineage>
</organism>
<keyword evidence="9 11" id="KW-0472">Membrane</keyword>
<feature type="transmembrane region" description="Helical" evidence="11">
    <location>
        <begin position="72"/>
        <end position="91"/>
    </location>
</feature>
<evidence type="ECO:0000256" key="8">
    <source>
        <dbReference type="ARBA" id="ARBA00023065"/>
    </source>
</evidence>
<comment type="subcellular location">
    <subcellularLocation>
        <location evidence="1">Cell membrane</location>
        <topology evidence="1">Multi-pass membrane protein</topology>
    </subcellularLocation>
</comment>
<gene>
    <name evidence="12" type="ORF">AMK59_2142</name>
</gene>
<dbReference type="AlphaFoldDB" id="A0A0T6BAR0"/>
<evidence type="ECO:0000256" key="5">
    <source>
        <dbReference type="ARBA" id="ARBA00022692"/>
    </source>
</evidence>
<dbReference type="InterPro" id="IPR004878">
    <property type="entry name" value="Otopetrin"/>
</dbReference>
<keyword evidence="10" id="KW-0407">Ion channel</keyword>
<keyword evidence="6" id="KW-0375">Hydrogen ion transport</keyword>
<proteinExistence type="inferred from homology"/>
<protein>
    <submittedName>
        <fullName evidence="12">Uncharacterized protein</fullName>
    </submittedName>
</protein>
<dbReference type="GO" id="GO:0015252">
    <property type="term" value="F:proton channel activity"/>
    <property type="evidence" value="ECO:0007669"/>
    <property type="project" value="InterPro"/>
</dbReference>
<dbReference type="PANTHER" id="PTHR21522">
    <property type="entry name" value="PROTON CHANNEL OTOP"/>
    <property type="match status" value="1"/>
</dbReference>
<keyword evidence="3" id="KW-0813">Transport</keyword>
<dbReference type="EMBL" id="LJIG01002528">
    <property type="protein sequence ID" value="KRT84412.1"/>
    <property type="molecule type" value="Genomic_DNA"/>
</dbReference>
<evidence type="ECO:0000313" key="12">
    <source>
        <dbReference type="EMBL" id="KRT84412.1"/>
    </source>
</evidence>
<reference evidence="12 13" key="1">
    <citation type="submission" date="2015-09" db="EMBL/GenBank/DDBJ databases">
        <title>Draft genome of the scarab beetle Oryctes borbonicus.</title>
        <authorList>
            <person name="Meyer J.M."/>
            <person name="Markov G.V."/>
            <person name="Baskaran P."/>
            <person name="Herrmann M."/>
            <person name="Sommer R.J."/>
            <person name="Roedelsperger C."/>
        </authorList>
    </citation>
    <scope>NUCLEOTIDE SEQUENCE [LARGE SCALE GENOMIC DNA]</scope>
    <source>
        <strain evidence="12">OB123</strain>
        <tissue evidence="12">Whole animal</tissue>
    </source>
</reference>
<dbReference type="OrthoDB" id="6429739at2759"/>
<keyword evidence="5 11" id="KW-0812">Transmembrane</keyword>
<evidence type="ECO:0000256" key="7">
    <source>
        <dbReference type="ARBA" id="ARBA00022989"/>
    </source>
</evidence>
<keyword evidence="8" id="KW-0406">Ion transport</keyword>
<evidence type="ECO:0000313" key="13">
    <source>
        <dbReference type="Proteomes" id="UP000051574"/>
    </source>
</evidence>
<dbReference type="GO" id="GO:0005886">
    <property type="term" value="C:plasma membrane"/>
    <property type="evidence" value="ECO:0007669"/>
    <property type="project" value="UniProtKB-SubCell"/>
</dbReference>
<evidence type="ECO:0000256" key="2">
    <source>
        <dbReference type="ARBA" id="ARBA00006513"/>
    </source>
</evidence>
<sequence>MGTKINRATMLVVQSILLLAVVWAYSYTAKLDVNTHSIPPLDDVLLYVAVPMFYLNLIFSMAAVIYFDNGLYIAYILVMTAQVVVQTSFIVDGLRRCANCRETRQKKPGREIVVFLVIANAAMWVTMTFEVTAYLHDDRYEFYGRVLWSILGHVWLPLMMFYRFHASACLADMWKYCYEKGGH</sequence>
<evidence type="ECO:0000256" key="9">
    <source>
        <dbReference type="ARBA" id="ARBA00023136"/>
    </source>
</evidence>
<name>A0A0T6BAR0_9SCAR</name>
<evidence type="ECO:0000256" key="3">
    <source>
        <dbReference type="ARBA" id="ARBA00022448"/>
    </source>
</evidence>
<evidence type="ECO:0000256" key="1">
    <source>
        <dbReference type="ARBA" id="ARBA00004651"/>
    </source>
</evidence>
<feature type="transmembrane region" description="Helical" evidence="11">
    <location>
        <begin position="6"/>
        <end position="25"/>
    </location>
</feature>
<comment type="similarity">
    <text evidence="2">Belongs to the otopetrin family.</text>
</comment>
<evidence type="ECO:0000256" key="10">
    <source>
        <dbReference type="ARBA" id="ARBA00023303"/>
    </source>
</evidence>
<feature type="transmembrane region" description="Helical" evidence="11">
    <location>
        <begin position="45"/>
        <end position="66"/>
    </location>
</feature>
<keyword evidence="7 11" id="KW-1133">Transmembrane helix</keyword>
<feature type="transmembrane region" description="Helical" evidence="11">
    <location>
        <begin position="142"/>
        <end position="162"/>
    </location>
</feature>
<keyword evidence="13" id="KW-1185">Reference proteome</keyword>
<evidence type="ECO:0000256" key="4">
    <source>
        <dbReference type="ARBA" id="ARBA00022475"/>
    </source>
</evidence>
<evidence type="ECO:0000256" key="6">
    <source>
        <dbReference type="ARBA" id="ARBA00022781"/>
    </source>
</evidence>
<dbReference type="PANTHER" id="PTHR21522:SF58">
    <property type="entry name" value="AGAP000074-PA"/>
    <property type="match status" value="1"/>
</dbReference>
<dbReference type="Proteomes" id="UP000051574">
    <property type="component" value="Unassembled WGS sequence"/>
</dbReference>
<keyword evidence="4" id="KW-1003">Cell membrane</keyword>
<evidence type="ECO:0000256" key="11">
    <source>
        <dbReference type="SAM" id="Phobius"/>
    </source>
</evidence>
<comment type="caution">
    <text evidence="12">The sequence shown here is derived from an EMBL/GenBank/DDBJ whole genome shotgun (WGS) entry which is preliminary data.</text>
</comment>